<comment type="caution">
    <text evidence="10">The sequence shown here is derived from an EMBL/GenBank/DDBJ whole genome shotgun (WGS) entry which is preliminary data.</text>
</comment>
<dbReference type="SUPFAM" id="SSF161098">
    <property type="entry name" value="MetI-like"/>
    <property type="match status" value="1"/>
</dbReference>
<organism evidence="10 11">
    <name type="scientific">Candidatus Blautia faecigallinarum</name>
    <dbReference type="NCBI Taxonomy" id="2838488"/>
    <lineage>
        <taxon>Bacteria</taxon>
        <taxon>Bacillati</taxon>
        <taxon>Bacillota</taxon>
        <taxon>Clostridia</taxon>
        <taxon>Lachnospirales</taxon>
        <taxon>Lachnospiraceae</taxon>
        <taxon>Blautia</taxon>
    </lineage>
</organism>
<evidence type="ECO:0000256" key="1">
    <source>
        <dbReference type="ARBA" id="ARBA00004651"/>
    </source>
</evidence>
<dbReference type="GO" id="GO:0005315">
    <property type="term" value="F:phosphate transmembrane transporter activity"/>
    <property type="evidence" value="ECO:0007669"/>
    <property type="project" value="InterPro"/>
</dbReference>
<keyword evidence="3" id="KW-0813">Transport</keyword>
<reference evidence="10" key="1">
    <citation type="journal article" date="2021" name="PeerJ">
        <title>Extensive microbial diversity within the chicken gut microbiome revealed by metagenomics and culture.</title>
        <authorList>
            <person name="Gilroy R."/>
            <person name="Ravi A."/>
            <person name="Getino M."/>
            <person name="Pursley I."/>
            <person name="Horton D.L."/>
            <person name="Alikhan N.F."/>
            <person name="Baker D."/>
            <person name="Gharbi K."/>
            <person name="Hall N."/>
            <person name="Watson M."/>
            <person name="Adriaenssens E.M."/>
            <person name="Foster-Nyarko E."/>
            <person name="Jarju S."/>
            <person name="Secka A."/>
            <person name="Antonio M."/>
            <person name="Oren A."/>
            <person name="Chaudhuri R.R."/>
            <person name="La Ragione R."/>
            <person name="Hildebrand F."/>
            <person name="Pallen M.J."/>
        </authorList>
    </citation>
    <scope>NUCLEOTIDE SEQUENCE</scope>
    <source>
        <strain evidence="10">14324</strain>
    </source>
</reference>
<name>A0A9D2DR33_9FIRM</name>
<dbReference type="InterPro" id="IPR035906">
    <property type="entry name" value="MetI-like_sf"/>
</dbReference>
<evidence type="ECO:0000313" key="10">
    <source>
        <dbReference type="EMBL" id="HIZ21424.1"/>
    </source>
</evidence>
<reference evidence="10" key="2">
    <citation type="submission" date="2021-04" db="EMBL/GenBank/DDBJ databases">
        <authorList>
            <person name="Gilroy R."/>
        </authorList>
    </citation>
    <scope>NUCLEOTIDE SEQUENCE</scope>
    <source>
        <strain evidence="10">14324</strain>
    </source>
</reference>
<evidence type="ECO:0000256" key="2">
    <source>
        <dbReference type="ARBA" id="ARBA00007069"/>
    </source>
</evidence>
<gene>
    <name evidence="10" type="primary">pstA</name>
    <name evidence="10" type="ORF">IAA21_01320</name>
</gene>
<comment type="similarity">
    <text evidence="2 8">Belongs to the binding-protein-dependent transport system permease family. CysTW subfamily.</text>
</comment>
<evidence type="ECO:0000259" key="9">
    <source>
        <dbReference type="PROSITE" id="PS50928"/>
    </source>
</evidence>
<dbReference type="InterPro" id="IPR005672">
    <property type="entry name" value="Phosphate_PstA"/>
</dbReference>
<keyword evidence="5 8" id="KW-0812">Transmembrane</keyword>
<dbReference type="GO" id="GO:0035435">
    <property type="term" value="P:phosphate ion transmembrane transport"/>
    <property type="evidence" value="ECO:0007669"/>
    <property type="project" value="InterPro"/>
</dbReference>
<dbReference type="GO" id="GO:0005886">
    <property type="term" value="C:plasma membrane"/>
    <property type="evidence" value="ECO:0007669"/>
    <property type="project" value="UniProtKB-SubCell"/>
</dbReference>
<evidence type="ECO:0000256" key="4">
    <source>
        <dbReference type="ARBA" id="ARBA00022475"/>
    </source>
</evidence>
<dbReference type="NCBIfam" id="TIGR00974">
    <property type="entry name" value="3a0107s02c"/>
    <property type="match status" value="1"/>
</dbReference>
<feature type="transmembrane region" description="Helical" evidence="8">
    <location>
        <begin position="89"/>
        <end position="115"/>
    </location>
</feature>
<dbReference type="EMBL" id="DXBU01000017">
    <property type="protein sequence ID" value="HIZ21424.1"/>
    <property type="molecule type" value="Genomic_DNA"/>
</dbReference>
<keyword evidence="7 8" id="KW-0472">Membrane</keyword>
<dbReference type="PANTHER" id="PTHR43470">
    <property type="entry name" value="PHOSPHATE TRANSPORT SYSTEM PERMEASE PROTEIN PSTA-RELATED"/>
    <property type="match status" value="1"/>
</dbReference>
<evidence type="ECO:0000256" key="3">
    <source>
        <dbReference type="ARBA" id="ARBA00022448"/>
    </source>
</evidence>
<feature type="transmembrane region" description="Helical" evidence="8">
    <location>
        <begin position="206"/>
        <end position="227"/>
    </location>
</feature>
<feature type="domain" description="ABC transmembrane type-1" evidence="9">
    <location>
        <begin position="89"/>
        <end position="292"/>
    </location>
</feature>
<dbReference type="InterPro" id="IPR000515">
    <property type="entry name" value="MetI-like"/>
</dbReference>
<evidence type="ECO:0000256" key="5">
    <source>
        <dbReference type="ARBA" id="ARBA00022692"/>
    </source>
</evidence>
<feature type="transmembrane region" description="Helical" evidence="8">
    <location>
        <begin position="36"/>
        <end position="69"/>
    </location>
</feature>
<dbReference type="CDD" id="cd06261">
    <property type="entry name" value="TM_PBP2"/>
    <property type="match status" value="1"/>
</dbReference>
<keyword evidence="4 8" id="KW-1003">Cell membrane</keyword>
<evidence type="ECO:0000256" key="6">
    <source>
        <dbReference type="ARBA" id="ARBA00022989"/>
    </source>
</evidence>
<feature type="transmembrane region" description="Helical" evidence="8">
    <location>
        <begin position="127"/>
        <end position="151"/>
    </location>
</feature>
<comment type="subcellular location">
    <subcellularLocation>
        <location evidence="1 8">Cell membrane</location>
        <topology evidence="1 8">Multi-pass membrane protein</topology>
    </subcellularLocation>
</comment>
<evidence type="ECO:0000256" key="8">
    <source>
        <dbReference type="RuleBase" id="RU363043"/>
    </source>
</evidence>
<keyword evidence="6 8" id="KW-1133">Transmembrane helix</keyword>
<sequence>MQIDTSVVIDSAPAGEKRNAVPVSEKMKSYGRHPGSGVLALLTGIAAVITFAVLAFLVGYILVTGIPYLNSDLFSWEYTSENVSLVPSLINTFIMTIVSLLIAAPIGIFAAIYLVEYSKQGSRFVKLIRITAETLSGIPSIVYGLFGLLFFVTALHWGMSLLSGAFTMVIMVLPLIMRTSEEALKAVPDSYREASFGLGAGKLRTIFTIVLPSAVPGVLAGVILAIGRVVGETAALMYTAGTVAAVPDSLMGSGRTLALHMYVLSSEGLHMNQASATAVVILVFVLIINALSSMVAKRIAKG</sequence>
<dbReference type="AlphaFoldDB" id="A0A9D2DR33"/>
<proteinExistence type="inferred from homology"/>
<protein>
    <recommendedName>
        <fullName evidence="8">Phosphate transport system permease protein PstA</fullName>
    </recommendedName>
</protein>
<dbReference type="PROSITE" id="PS50928">
    <property type="entry name" value="ABC_TM1"/>
    <property type="match status" value="1"/>
</dbReference>
<evidence type="ECO:0000256" key="7">
    <source>
        <dbReference type="ARBA" id="ARBA00023136"/>
    </source>
</evidence>
<evidence type="ECO:0000313" key="11">
    <source>
        <dbReference type="Proteomes" id="UP000824041"/>
    </source>
</evidence>
<dbReference type="Proteomes" id="UP000824041">
    <property type="component" value="Unassembled WGS sequence"/>
</dbReference>
<dbReference type="Gene3D" id="1.10.3720.10">
    <property type="entry name" value="MetI-like"/>
    <property type="match status" value="1"/>
</dbReference>
<dbReference type="PANTHER" id="PTHR43470:SF3">
    <property type="entry name" value="PHOSPHATE TRANSPORT SYSTEM PERMEASE PROTEIN PSTA-RELATED"/>
    <property type="match status" value="1"/>
</dbReference>
<accession>A0A9D2DR33</accession>
<feature type="transmembrane region" description="Helical" evidence="8">
    <location>
        <begin position="274"/>
        <end position="296"/>
    </location>
</feature>
<feature type="transmembrane region" description="Helical" evidence="8">
    <location>
        <begin position="157"/>
        <end position="176"/>
    </location>
</feature>
<dbReference type="Pfam" id="PF00528">
    <property type="entry name" value="BPD_transp_1"/>
    <property type="match status" value="1"/>
</dbReference>